<comment type="subcellular location">
    <subcellularLocation>
        <location evidence="5 7">Cytoplasm</location>
    </subcellularLocation>
</comment>
<dbReference type="InterPro" id="IPR033690">
    <property type="entry name" value="Adenylat_kinase_CS"/>
</dbReference>
<dbReference type="KEGG" id="cher:DK880_00762"/>
<comment type="caution">
    <text evidence="5">Lacks conserved residue(s) required for the propagation of feature annotation.</text>
</comment>
<feature type="binding site" evidence="5">
    <location>
        <position position="93"/>
    </location>
    <ligand>
        <name>AMP</name>
        <dbReference type="ChEBI" id="CHEBI:456215"/>
    </ligand>
</feature>
<dbReference type="PROSITE" id="PS00113">
    <property type="entry name" value="ADENYLATE_KINASE"/>
    <property type="match status" value="1"/>
</dbReference>
<organism evidence="8 9">
    <name type="scientific">Candidatus Cardinium hertigii</name>
    <dbReference type="NCBI Taxonomy" id="247481"/>
    <lineage>
        <taxon>Bacteria</taxon>
        <taxon>Pseudomonadati</taxon>
        <taxon>Bacteroidota</taxon>
        <taxon>Cytophagia</taxon>
        <taxon>Cytophagales</taxon>
        <taxon>Amoebophilaceae</taxon>
        <taxon>Candidatus Cardinium</taxon>
    </lineage>
</organism>
<dbReference type="SUPFAM" id="SSF52540">
    <property type="entry name" value="P-loop containing nucleoside triphosphate hydrolases"/>
    <property type="match status" value="1"/>
</dbReference>
<dbReference type="EMBL" id="CP029619">
    <property type="protein sequence ID" value="AWN82071.1"/>
    <property type="molecule type" value="Genomic_DNA"/>
</dbReference>
<feature type="region of interest" description="NMP" evidence="5">
    <location>
        <begin position="31"/>
        <end position="60"/>
    </location>
</feature>
<evidence type="ECO:0000256" key="7">
    <source>
        <dbReference type="RuleBase" id="RU003331"/>
    </source>
</evidence>
<evidence type="ECO:0000256" key="3">
    <source>
        <dbReference type="ARBA" id="ARBA00022741"/>
    </source>
</evidence>
<comment type="catalytic activity">
    <reaction evidence="5 7">
        <text>AMP + ATP = 2 ADP</text>
        <dbReference type="Rhea" id="RHEA:12973"/>
        <dbReference type="ChEBI" id="CHEBI:30616"/>
        <dbReference type="ChEBI" id="CHEBI:456215"/>
        <dbReference type="ChEBI" id="CHEBI:456216"/>
        <dbReference type="EC" id="2.7.4.3"/>
    </reaction>
</comment>
<dbReference type="GO" id="GO:0044209">
    <property type="term" value="P:AMP salvage"/>
    <property type="evidence" value="ECO:0007669"/>
    <property type="project" value="UniProtKB-UniRule"/>
</dbReference>
<dbReference type="UniPathway" id="UPA00588">
    <property type="reaction ID" value="UER00649"/>
</dbReference>
<keyword evidence="1 5" id="KW-0808">Transferase</keyword>
<dbReference type="GO" id="GO:0005524">
    <property type="term" value="F:ATP binding"/>
    <property type="evidence" value="ECO:0007669"/>
    <property type="project" value="UniProtKB-UniRule"/>
</dbReference>
<feature type="binding site" evidence="5">
    <location>
        <begin position="11"/>
        <end position="16"/>
    </location>
    <ligand>
        <name>ATP</name>
        <dbReference type="ChEBI" id="CHEBI:30616"/>
    </ligand>
</feature>
<evidence type="ECO:0000256" key="5">
    <source>
        <dbReference type="HAMAP-Rule" id="MF_00235"/>
    </source>
</evidence>
<dbReference type="AlphaFoldDB" id="A0A2Z3L9N0"/>
<keyword evidence="2 5" id="KW-0545">Nucleotide biosynthesis</keyword>
<dbReference type="InterPro" id="IPR027417">
    <property type="entry name" value="P-loop_NTPase"/>
</dbReference>
<comment type="domain">
    <text evidence="5">Consists of three domains, a large central CORE domain and two small peripheral domains, NMPbind and LID, which undergo movements during catalysis. The LID domain closes over the site of phosphoryl transfer upon ATP binding. Assembling and dissambling the active center during each catalytic cycle provides an effective means to prevent ATP hydrolysis.</text>
</comment>
<feature type="binding site" evidence="5">
    <location>
        <begin position="58"/>
        <end position="60"/>
    </location>
    <ligand>
        <name>AMP</name>
        <dbReference type="ChEBI" id="CHEBI:456215"/>
    </ligand>
</feature>
<feature type="binding site" evidence="5">
    <location>
        <begin position="86"/>
        <end position="89"/>
    </location>
    <ligand>
        <name>AMP</name>
        <dbReference type="ChEBI" id="CHEBI:456215"/>
    </ligand>
</feature>
<dbReference type="OrthoDB" id="9805030at2"/>
<keyword evidence="3 5" id="KW-0547">Nucleotide-binding</keyword>
<dbReference type="GO" id="GO:0005737">
    <property type="term" value="C:cytoplasm"/>
    <property type="evidence" value="ECO:0007669"/>
    <property type="project" value="UniProtKB-SubCell"/>
</dbReference>
<feature type="binding site" evidence="5">
    <location>
        <position position="128"/>
    </location>
    <ligand>
        <name>ATP</name>
        <dbReference type="ChEBI" id="CHEBI:30616"/>
    </ligand>
</feature>
<sequence>MLHIVLFGPPGSGKGTQAERLVRTHHFVSLSVGLLLRQQVAENGPDKALIEQYMHHGRLVPDAISLKLVLQVIQAQPVAQSILYDGFPRNVNQATYLDAVLPTYHKKIDAVIFLDVPEALLLERLRNRAIIEGRIDDQDDTKIRTRMDTYARETLPVINYYQSQHKLHKVDGSQQPDQIAQIIEAILASYGNT</sequence>
<feature type="binding site" evidence="5">
    <location>
        <position position="174"/>
    </location>
    <ligand>
        <name>ATP</name>
        <dbReference type="ChEBI" id="CHEBI:30616"/>
    </ligand>
</feature>
<proteinExistence type="inferred from homology"/>
<dbReference type="CDD" id="cd01428">
    <property type="entry name" value="ADK"/>
    <property type="match status" value="1"/>
</dbReference>
<dbReference type="Pfam" id="PF00406">
    <property type="entry name" value="ADK"/>
    <property type="match status" value="1"/>
</dbReference>
<keyword evidence="5" id="KW-0963">Cytoplasm</keyword>
<comment type="function">
    <text evidence="5">Catalyzes the reversible transfer of the terminal phosphate group between ATP and AMP. Plays an important role in cellular energy homeostasis and in adenine nucleotide metabolism.</text>
</comment>
<evidence type="ECO:0000256" key="1">
    <source>
        <dbReference type="ARBA" id="ARBA00022679"/>
    </source>
</evidence>
<accession>A0A2Z3L9N0</accession>
<feature type="binding site" evidence="5">
    <location>
        <position position="37"/>
    </location>
    <ligand>
        <name>AMP</name>
        <dbReference type="ChEBI" id="CHEBI:456215"/>
    </ligand>
</feature>
<evidence type="ECO:0000313" key="9">
    <source>
        <dbReference type="Proteomes" id="UP000245872"/>
    </source>
</evidence>
<reference evidence="8 9" key="1">
    <citation type="submission" date="2018-05" db="EMBL/GenBank/DDBJ databases">
        <title>Candidatus Cardinium hertigii Genome Assembly.</title>
        <authorList>
            <person name="Showmaker K.C."/>
            <person name="Walden K.O."/>
            <person name="Fields C.J."/>
            <person name="Lambert K.N."/>
            <person name="Hudson M.E."/>
        </authorList>
    </citation>
    <scope>NUCLEOTIDE SEQUENCE [LARGE SCALE GENOMIC DNA]</scope>
    <source>
        <strain evidence="9">cHgTN10</strain>
    </source>
</reference>
<comment type="subunit">
    <text evidence="5 7">Monomer.</text>
</comment>
<dbReference type="Gene3D" id="3.40.50.300">
    <property type="entry name" value="P-loop containing nucleotide triphosphate hydrolases"/>
    <property type="match status" value="1"/>
</dbReference>
<dbReference type="PRINTS" id="PR00094">
    <property type="entry name" value="ADENYLTKNASE"/>
</dbReference>
<protein>
    <recommendedName>
        <fullName evidence="5 7">Adenylate kinase</fullName>
        <shortName evidence="5">AK</shortName>
        <ecNumber evidence="5 7">2.7.4.3</ecNumber>
    </recommendedName>
    <alternativeName>
        <fullName evidence="5">ATP-AMP transphosphorylase</fullName>
    </alternativeName>
    <alternativeName>
        <fullName evidence="5">ATP:AMP phosphotransferase</fullName>
    </alternativeName>
    <alternativeName>
        <fullName evidence="5">Adenylate monophosphate kinase</fullName>
    </alternativeName>
</protein>
<evidence type="ECO:0000256" key="2">
    <source>
        <dbReference type="ARBA" id="ARBA00022727"/>
    </source>
</evidence>
<dbReference type="GO" id="GO:0004017">
    <property type="term" value="F:AMP kinase activity"/>
    <property type="evidence" value="ECO:0007669"/>
    <property type="project" value="UniProtKB-UniRule"/>
</dbReference>
<feature type="binding site" evidence="5">
    <location>
        <position position="146"/>
    </location>
    <ligand>
        <name>AMP</name>
        <dbReference type="ChEBI" id="CHEBI:456215"/>
    </ligand>
</feature>
<name>A0A2Z3L9N0_9BACT</name>
<evidence type="ECO:0000256" key="4">
    <source>
        <dbReference type="ARBA" id="ARBA00022777"/>
    </source>
</evidence>
<dbReference type="InterPro" id="IPR000850">
    <property type="entry name" value="Adenylat/UMP-CMP_kin"/>
</dbReference>
<gene>
    <name evidence="5 8" type="primary">adk</name>
    <name evidence="8" type="ORF">DK880_00762</name>
</gene>
<evidence type="ECO:0000313" key="8">
    <source>
        <dbReference type="EMBL" id="AWN82071.1"/>
    </source>
</evidence>
<dbReference type="RefSeq" id="WP_109997468.1">
    <property type="nucleotide sequence ID" value="NZ_CP029619.1"/>
</dbReference>
<feature type="binding site" evidence="5">
    <location>
        <position position="134"/>
    </location>
    <ligand>
        <name>AMP</name>
        <dbReference type="ChEBI" id="CHEBI:456215"/>
    </ligand>
</feature>
<dbReference type="Proteomes" id="UP000245872">
    <property type="component" value="Chromosome"/>
</dbReference>
<comment type="similarity">
    <text evidence="5 6">Belongs to the adenylate kinase family.</text>
</comment>
<keyword evidence="9" id="KW-1185">Reference proteome</keyword>
<dbReference type="PANTHER" id="PTHR23359">
    <property type="entry name" value="NUCLEOTIDE KINASE"/>
    <property type="match status" value="1"/>
</dbReference>
<keyword evidence="4 5" id="KW-0418">Kinase</keyword>
<dbReference type="NCBIfam" id="NF011100">
    <property type="entry name" value="PRK14527.1"/>
    <property type="match status" value="1"/>
</dbReference>
<dbReference type="EC" id="2.7.4.3" evidence="5 7"/>
<comment type="pathway">
    <text evidence="5">Purine metabolism; AMP biosynthesis via salvage pathway; AMP from ADP: step 1/1.</text>
</comment>
<keyword evidence="5 7" id="KW-0067">ATP-binding</keyword>
<dbReference type="HAMAP" id="MF_00235">
    <property type="entry name" value="Adenylate_kinase_Adk"/>
    <property type="match status" value="1"/>
</dbReference>
<evidence type="ECO:0000256" key="6">
    <source>
        <dbReference type="RuleBase" id="RU003330"/>
    </source>
</evidence>